<accession>A0ABW2JAT5</accession>
<sequence>MNLLILNTFDSQGGAAIATFRLHSGLRSIGVSSHMLVQGKKTDDRSVIGPSTKWQKVVAILRLHLDSLLAALYRKREKVLFSSAWIPENLFSKVEKFHPDIVHLFWVNSGFLKIETLRKFKQPIVWTLHDMWPFTGGCHYDDECGKFRQSCGDCPLLHSDKDSDLSRRIWTRKQAAWSEVPMVIVATSHWLADMARSSSLFKNQRIEVIPNGIDIERYKPIDKKTARSAYNLPQEKHLILFSAFSATSDKRKGNQFLILALEKIAREGWGAKTELIIIGASEPENSPDLGMKVHYIRQLHDEISQVLLYSAADVVVAPSMQENLSNTVMESLACGTPVVAFDIGGMPDMIDHQISGYLATPFESNDLADGIMWVLEDKNRRDMLSQRARQTAEERYALQTVAHRYCTLYQSILK</sequence>
<dbReference type="InterPro" id="IPR001296">
    <property type="entry name" value="Glyco_trans_1"/>
</dbReference>
<keyword evidence="4" id="KW-1185">Reference proteome</keyword>
<evidence type="ECO:0000259" key="1">
    <source>
        <dbReference type="Pfam" id="PF00534"/>
    </source>
</evidence>
<dbReference type="CDD" id="cd03825">
    <property type="entry name" value="GT4_WcaC-like"/>
    <property type="match status" value="1"/>
</dbReference>
<dbReference type="PANTHER" id="PTHR12526">
    <property type="entry name" value="GLYCOSYLTRANSFERASE"/>
    <property type="match status" value="1"/>
</dbReference>
<organism evidence="3 4">
    <name type="scientific">Herminiimonas aquatilis</name>
    <dbReference type="NCBI Taxonomy" id="345342"/>
    <lineage>
        <taxon>Bacteria</taxon>
        <taxon>Pseudomonadati</taxon>
        <taxon>Pseudomonadota</taxon>
        <taxon>Betaproteobacteria</taxon>
        <taxon>Burkholderiales</taxon>
        <taxon>Oxalobacteraceae</taxon>
        <taxon>Herminiimonas</taxon>
    </lineage>
</organism>
<dbReference type="Pfam" id="PF00534">
    <property type="entry name" value="Glycos_transf_1"/>
    <property type="match status" value="1"/>
</dbReference>
<evidence type="ECO:0000259" key="2">
    <source>
        <dbReference type="Pfam" id="PF13439"/>
    </source>
</evidence>
<comment type="caution">
    <text evidence="3">The sequence shown here is derived from an EMBL/GenBank/DDBJ whole genome shotgun (WGS) entry which is preliminary data.</text>
</comment>
<evidence type="ECO:0000313" key="3">
    <source>
        <dbReference type="EMBL" id="MFC7300110.1"/>
    </source>
</evidence>
<dbReference type="SUPFAM" id="SSF53756">
    <property type="entry name" value="UDP-Glycosyltransferase/glycogen phosphorylase"/>
    <property type="match status" value="1"/>
</dbReference>
<dbReference type="InterPro" id="IPR028098">
    <property type="entry name" value="Glyco_trans_4-like_N"/>
</dbReference>
<dbReference type="Pfam" id="PF13439">
    <property type="entry name" value="Glyco_transf_4"/>
    <property type="match status" value="1"/>
</dbReference>
<dbReference type="Gene3D" id="3.40.50.2000">
    <property type="entry name" value="Glycogen Phosphorylase B"/>
    <property type="match status" value="2"/>
</dbReference>
<feature type="domain" description="Glycosyl transferase family 1" evidence="1">
    <location>
        <begin position="223"/>
        <end position="390"/>
    </location>
</feature>
<proteinExistence type="predicted"/>
<dbReference type="RefSeq" id="WP_382237026.1">
    <property type="nucleotide sequence ID" value="NZ_JBHTCC010000008.1"/>
</dbReference>
<name>A0ABW2JAT5_9BURK</name>
<feature type="domain" description="Glycosyltransferase subfamily 4-like N-terminal" evidence="2">
    <location>
        <begin position="13"/>
        <end position="217"/>
    </location>
</feature>
<dbReference type="EMBL" id="JBHTCC010000008">
    <property type="protein sequence ID" value="MFC7300110.1"/>
    <property type="molecule type" value="Genomic_DNA"/>
</dbReference>
<gene>
    <name evidence="3" type="ORF">ACFQO0_16845</name>
</gene>
<reference evidence="4" key="1">
    <citation type="journal article" date="2019" name="Int. J. Syst. Evol. Microbiol.">
        <title>The Global Catalogue of Microorganisms (GCM) 10K type strain sequencing project: providing services to taxonomists for standard genome sequencing and annotation.</title>
        <authorList>
            <consortium name="The Broad Institute Genomics Platform"/>
            <consortium name="The Broad Institute Genome Sequencing Center for Infectious Disease"/>
            <person name="Wu L."/>
            <person name="Ma J."/>
        </authorList>
    </citation>
    <scope>NUCLEOTIDE SEQUENCE [LARGE SCALE GENOMIC DNA]</scope>
    <source>
        <strain evidence="4">CCUG 36956</strain>
    </source>
</reference>
<protein>
    <submittedName>
        <fullName evidence="3">Glycosyltransferase family 4 protein</fullName>
    </submittedName>
</protein>
<dbReference type="PANTHER" id="PTHR12526:SF637">
    <property type="entry name" value="GLYCOSYLTRANSFERASE EPSF-RELATED"/>
    <property type="match status" value="1"/>
</dbReference>
<evidence type="ECO:0000313" key="4">
    <source>
        <dbReference type="Proteomes" id="UP001596379"/>
    </source>
</evidence>
<dbReference type="Proteomes" id="UP001596379">
    <property type="component" value="Unassembled WGS sequence"/>
</dbReference>